<dbReference type="Pfam" id="PF12900">
    <property type="entry name" value="Pyridox_ox_2"/>
    <property type="match status" value="1"/>
</dbReference>
<accession>A0A5C4Y9K5</accession>
<dbReference type="Gene3D" id="2.30.110.10">
    <property type="entry name" value="Electron Transport, Fmn-binding Protein, Chain A"/>
    <property type="match status" value="1"/>
</dbReference>
<comment type="caution">
    <text evidence="2">The sequence shown here is derived from an EMBL/GenBank/DDBJ whole genome shotgun (WGS) entry which is preliminary data.</text>
</comment>
<proteinExistence type="predicted"/>
<keyword evidence="4" id="KW-1185">Reference proteome</keyword>
<name>A0A5C4Y9K5_9DEIO</name>
<evidence type="ECO:0000313" key="1">
    <source>
        <dbReference type="EMBL" id="MBB6016096.1"/>
    </source>
</evidence>
<dbReference type="PANTHER" id="PTHR34071">
    <property type="entry name" value="5-NITROIMIDAZOLE ANTIBIOTICS RESISTANCE PROTEIN, NIMA-FAMILY-RELATED PROTEIN-RELATED"/>
    <property type="match status" value="1"/>
</dbReference>
<dbReference type="PANTHER" id="PTHR34071:SF2">
    <property type="entry name" value="FLAVIN-NUCLEOTIDE-BINDING PROTEIN"/>
    <property type="match status" value="1"/>
</dbReference>
<evidence type="ECO:0000313" key="3">
    <source>
        <dbReference type="Proteomes" id="UP000313988"/>
    </source>
</evidence>
<dbReference type="RefSeq" id="WP_139401184.1">
    <property type="nucleotide sequence ID" value="NZ_JACHEW010000005.1"/>
</dbReference>
<dbReference type="SUPFAM" id="SSF50475">
    <property type="entry name" value="FMN-binding split barrel"/>
    <property type="match status" value="1"/>
</dbReference>
<protein>
    <submittedName>
        <fullName evidence="2">Pyridoxamine 5'-phosphate oxidase family protein</fullName>
    </submittedName>
</protein>
<dbReference type="EMBL" id="JACHEW010000005">
    <property type="protein sequence ID" value="MBB6016096.1"/>
    <property type="molecule type" value="Genomic_DNA"/>
</dbReference>
<dbReference type="Proteomes" id="UP000313988">
    <property type="component" value="Unassembled WGS sequence"/>
</dbReference>
<evidence type="ECO:0000313" key="2">
    <source>
        <dbReference type="EMBL" id="TNM72123.1"/>
    </source>
</evidence>
<dbReference type="OrthoDB" id="116031at2"/>
<reference evidence="1 4" key="2">
    <citation type="submission" date="2020-08" db="EMBL/GenBank/DDBJ databases">
        <title>Genomic Encyclopedia of Type Strains, Phase IV (KMG-IV): sequencing the most valuable type-strain genomes for metagenomic binning, comparative biology and taxonomic classification.</title>
        <authorList>
            <person name="Goeker M."/>
        </authorList>
    </citation>
    <scope>NUCLEOTIDE SEQUENCE [LARGE SCALE GENOMIC DNA]</scope>
    <source>
        <strain evidence="1 4">DSM 12027</strain>
    </source>
</reference>
<reference evidence="2 3" key="1">
    <citation type="submission" date="2019-06" db="EMBL/GenBank/DDBJ databases">
        <title>Genome sequence of Deinococcus radiopugnans ATCC 19172.</title>
        <authorList>
            <person name="Maclea K.S."/>
            <person name="Maynard C.R."/>
        </authorList>
    </citation>
    <scope>NUCLEOTIDE SEQUENCE [LARGE SCALE GENOMIC DNA]</scope>
    <source>
        <strain evidence="2 3">ATCC 19172</strain>
    </source>
</reference>
<sequence>MSGFYDPRQRDPSVSRRPQNRRDDAWIRDLLARVGIGRVATVWQSGDGQPFPFITTLAYAYRPETHDIVYHTNITGRLWANTGQGHPATFEAMEIGALLPSNSPLELSVQYRSVVAFGAARLLTDREEAREALRVLSERLFPDLRVGEQTRPILDSDLARTSVYSLAVERWSGKENWQPGADQTDDWPALTPELARLRPALPNPAVPDPARVRP</sequence>
<dbReference type="InterPro" id="IPR024747">
    <property type="entry name" value="Pyridox_Oxase-rel"/>
</dbReference>
<organism evidence="2 3">
    <name type="scientific">Deinococcus radiopugnans ATCC 19172</name>
    <dbReference type="NCBI Taxonomy" id="585398"/>
    <lineage>
        <taxon>Bacteria</taxon>
        <taxon>Thermotogati</taxon>
        <taxon>Deinococcota</taxon>
        <taxon>Deinococci</taxon>
        <taxon>Deinococcales</taxon>
        <taxon>Deinococcaceae</taxon>
        <taxon>Deinococcus</taxon>
    </lineage>
</organism>
<dbReference type="Proteomes" id="UP000629870">
    <property type="component" value="Unassembled WGS sequence"/>
</dbReference>
<gene>
    <name evidence="2" type="ORF">FHR04_04625</name>
    <name evidence="1" type="ORF">HNQ04_001334</name>
</gene>
<dbReference type="InterPro" id="IPR012349">
    <property type="entry name" value="Split_barrel_FMN-bd"/>
</dbReference>
<dbReference type="AlphaFoldDB" id="A0A5C4Y9K5"/>
<dbReference type="EMBL" id="VDMO01000004">
    <property type="protein sequence ID" value="TNM72123.1"/>
    <property type="molecule type" value="Genomic_DNA"/>
</dbReference>
<evidence type="ECO:0000313" key="4">
    <source>
        <dbReference type="Proteomes" id="UP000629870"/>
    </source>
</evidence>